<feature type="domain" description="VOC" evidence="1">
    <location>
        <begin position="4"/>
        <end position="125"/>
    </location>
</feature>
<evidence type="ECO:0000313" key="3">
    <source>
        <dbReference type="Proteomes" id="UP001196509"/>
    </source>
</evidence>
<dbReference type="InterPro" id="IPR052164">
    <property type="entry name" value="Anthracycline_SecMetBiosynth"/>
</dbReference>
<dbReference type="PANTHER" id="PTHR33993">
    <property type="entry name" value="GLYOXALASE-RELATED"/>
    <property type="match status" value="1"/>
</dbReference>
<accession>A0AAE2ZUD5</accession>
<protein>
    <submittedName>
        <fullName evidence="2">VOC family protein</fullName>
    </submittedName>
</protein>
<name>A0AAE2ZUD5_9HYPH</name>
<reference evidence="2" key="1">
    <citation type="submission" date="2021-08" db="EMBL/GenBank/DDBJ databases">
        <title>Hoeflea bacterium WL0058 sp. nov., isolated from the sediment.</title>
        <authorList>
            <person name="Wang L."/>
            <person name="Zhang D."/>
        </authorList>
    </citation>
    <scope>NUCLEOTIDE SEQUENCE</scope>
    <source>
        <strain evidence="2">WL0058</strain>
    </source>
</reference>
<dbReference type="InterPro" id="IPR004360">
    <property type="entry name" value="Glyas_Fos-R_dOase_dom"/>
</dbReference>
<dbReference type="PANTHER" id="PTHR33993:SF14">
    <property type="entry name" value="GB|AAF24581.1"/>
    <property type="match status" value="1"/>
</dbReference>
<dbReference type="InterPro" id="IPR029068">
    <property type="entry name" value="Glyas_Bleomycin-R_OHBP_Dase"/>
</dbReference>
<evidence type="ECO:0000313" key="2">
    <source>
        <dbReference type="EMBL" id="MBW8640558.1"/>
    </source>
</evidence>
<dbReference type="Gene3D" id="3.10.180.10">
    <property type="entry name" value="2,3-Dihydroxybiphenyl 1,2-Dioxygenase, domain 1"/>
    <property type="match status" value="2"/>
</dbReference>
<dbReference type="Proteomes" id="UP001196509">
    <property type="component" value="Unassembled WGS sequence"/>
</dbReference>
<gene>
    <name evidence="2" type="ORF">K1W69_25420</name>
</gene>
<dbReference type="AlphaFoldDB" id="A0AAE2ZUD5"/>
<feature type="domain" description="VOC" evidence="1">
    <location>
        <begin position="143"/>
        <end position="258"/>
    </location>
</feature>
<proteinExistence type="predicted"/>
<sequence>MEGSFVWYELMTTNTEAATRFYTDVIGWQAKPMGQTPTGGDYTTFSIPGYEMPTAGMLGLTQEMRDGGARPAWFGYVAVDDVDAKAALFADNGGTIHMPGTDIPDIGRFAMVADPHGAVIYLFRPNMPEGPLPDMPKETEQGAVGWTELYAGDGPEAFDFYATMFGWTKGEAMDMGEMGVYQLFAHDGKDIGGMMTKTPDMPAPAWGYYFCVDTLDAAADRVTAGGGAILNGPMEVPGGSWIVNCMDPQGAAFSLVAPKR</sequence>
<dbReference type="InterPro" id="IPR037523">
    <property type="entry name" value="VOC_core"/>
</dbReference>
<dbReference type="Pfam" id="PF00903">
    <property type="entry name" value="Glyoxalase"/>
    <property type="match status" value="2"/>
</dbReference>
<dbReference type="CDD" id="cd07247">
    <property type="entry name" value="SgaA_N_like"/>
    <property type="match status" value="2"/>
</dbReference>
<evidence type="ECO:0000259" key="1">
    <source>
        <dbReference type="PROSITE" id="PS51819"/>
    </source>
</evidence>
<dbReference type="SUPFAM" id="SSF54593">
    <property type="entry name" value="Glyoxalase/Bleomycin resistance protein/Dihydroxybiphenyl dioxygenase"/>
    <property type="match status" value="2"/>
</dbReference>
<comment type="caution">
    <text evidence="2">The sequence shown here is derived from an EMBL/GenBank/DDBJ whole genome shotgun (WGS) entry which is preliminary data.</text>
</comment>
<dbReference type="PROSITE" id="PS51819">
    <property type="entry name" value="VOC"/>
    <property type="match status" value="2"/>
</dbReference>
<dbReference type="RefSeq" id="WP_220231293.1">
    <property type="nucleotide sequence ID" value="NZ_JAICBX010000007.1"/>
</dbReference>
<dbReference type="EMBL" id="JAICBX010000007">
    <property type="protein sequence ID" value="MBW8640558.1"/>
    <property type="molecule type" value="Genomic_DNA"/>
</dbReference>
<keyword evidence="3" id="KW-1185">Reference proteome</keyword>
<organism evidence="2 3">
    <name type="scientific">Flavimaribacter sediminis</name>
    <dbReference type="NCBI Taxonomy" id="2865987"/>
    <lineage>
        <taxon>Bacteria</taxon>
        <taxon>Pseudomonadati</taxon>
        <taxon>Pseudomonadota</taxon>
        <taxon>Alphaproteobacteria</taxon>
        <taxon>Hyphomicrobiales</taxon>
        <taxon>Rhizobiaceae</taxon>
        <taxon>Flavimaribacter</taxon>
    </lineage>
</organism>